<dbReference type="GO" id="GO:0016646">
    <property type="term" value="F:oxidoreductase activity, acting on the CH-NH group of donors, NAD or NADP as acceptor"/>
    <property type="evidence" value="ECO:0007669"/>
    <property type="project" value="TreeGrafter"/>
</dbReference>
<evidence type="ECO:0000259" key="1">
    <source>
        <dbReference type="Pfam" id="PF13460"/>
    </source>
</evidence>
<gene>
    <name evidence="2" type="ORF">HYN51_07880</name>
</gene>
<dbReference type="InterPro" id="IPR051606">
    <property type="entry name" value="Polyketide_Oxido-like"/>
</dbReference>
<dbReference type="InterPro" id="IPR016040">
    <property type="entry name" value="NAD(P)-bd_dom"/>
</dbReference>
<dbReference type="InterPro" id="IPR036291">
    <property type="entry name" value="NAD(P)-bd_dom_sf"/>
</dbReference>
<dbReference type="RefSeq" id="WP_108900550.1">
    <property type="nucleotide sequence ID" value="NZ_CP029185.2"/>
</dbReference>
<dbReference type="KEGG" id="lpv:HYN51_07880"/>
<feature type="domain" description="NAD(P)-binding" evidence="1">
    <location>
        <begin position="7"/>
        <end position="194"/>
    </location>
</feature>
<dbReference type="Proteomes" id="UP000244908">
    <property type="component" value="Chromosome"/>
</dbReference>
<dbReference type="AlphaFoldDB" id="A0A2Y9TYE9"/>
<dbReference type="PANTHER" id="PTHR43355">
    <property type="entry name" value="FLAVIN REDUCTASE (NADPH)"/>
    <property type="match status" value="1"/>
</dbReference>
<sequence>MKIAIIGASGKAGQKILAEALSRKHQVTAIVRNAGKISDQSVAVLEKDIFDLTAADLKPFDTVVDAFNASAGHEDLHQSSLVHLRKILSDNPNTRLLVVGGASSLYLDEQLTQRLIDSPDFPDAYRATASNMGEAFLALKKANDINWTYISPSAMFVPEGKRTGSYNIGSERLMVNSTGESTISYADYAIAMLDEIEQGKHIRQRFTVVEK</sequence>
<name>A0A2Y9TYE9_9GAMM</name>
<evidence type="ECO:0000313" key="2">
    <source>
        <dbReference type="EMBL" id="AWH88479.1"/>
    </source>
</evidence>
<dbReference type="Pfam" id="PF13460">
    <property type="entry name" value="NAD_binding_10"/>
    <property type="match status" value="1"/>
</dbReference>
<reference evidence="2 3" key="1">
    <citation type="journal article" date="2019" name="Int. J. Syst. Evol. Microbiol.">
        <title>Limnobaculum parvum gen. nov., sp. nov., isolated from a freshwater lake.</title>
        <authorList>
            <person name="Baek C."/>
            <person name="Shin S.K."/>
            <person name="Yi H."/>
        </authorList>
    </citation>
    <scope>NUCLEOTIDE SEQUENCE [LARGE SCALE GENOMIC DNA]</scope>
    <source>
        <strain evidence="2 3">HYN0051</strain>
    </source>
</reference>
<dbReference type="PANTHER" id="PTHR43355:SF2">
    <property type="entry name" value="FLAVIN REDUCTASE (NADPH)"/>
    <property type="match status" value="1"/>
</dbReference>
<dbReference type="SUPFAM" id="SSF51735">
    <property type="entry name" value="NAD(P)-binding Rossmann-fold domains"/>
    <property type="match status" value="1"/>
</dbReference>
<dbReference type="OrthoDB" id="9787486at2"/>
<dbReference type="Gene3D" id="3.40.50.720">
    <property type="entry name" value="NAD(P)-binding Rossmann-like Domain"/>
    <property type="match status" value="1"/>
</dbReference>
<dbReference type="CDD" id="cd05244">
    <property type="entry name" value="BVR-B_like_SDR_a"/>
    <property type="match status" value="1"/>
</dbReference>
<organism evidence="2 3">
    <name type="scientific">Limnobaculum parvum</name>
    <dbReference type="NCBI Taxonomy" id="2172103"/>
    <lineage>
        <taxon>Bacteria</taxon>
        <taxon>Pseudomonadati</taxon>
        <taxon>Pseudomonadota</taxon>
        <taxon>Gammaproteobacteria</taxon>
        <taxon>Enterobacterales</taxon>
        <taxon>Budviciaceae</taxon>
        <taxon>Limnobaculum</taxon>
    </lineage>
</organism>
<dbReference type="EMBL" id="CP029185">
    <property type="protein sequence ID" value="AWH88479.1"/>
    <property type="molecule type" value="Genomic_DNA"/>
</dbReference>
<accession>A0A2Y9TYE9</accession>
<proteinExistence type="predicted"/>
<keyword evidence="3" id="KW-1185">Reference proteome</keyword>
<evidence type="ECO:0000313" key="3">
    <source>
        <dbReference type="Proteomes" id="UP000244908"/>
    </source>
</evidence>
<protein>
    <submittedName>
        <fullName evidence="2">NAD(P)-dependent oxidoreductase</fullName>
    </submittedName>
</protein>